<evidence type="ECO:0000313" key="2">
    <source>
        <dbReference type="EMBL" id="SFJ36994.1"/>
    </source>
</evidence>
<accession>A0A1I3QS58</accession>
<sequence>MQSDLHSVMRFFNRMNALVWLAGIFVAHAALYIALGTATWFTTALLATCFYGAVILVGKLIGTYYKDKEESK</sequence>
<keyword evidence="3" id="KW-1185">Reference proteome</keyword>
<dbReference type="AlphaFoldDB" id="A0A1I3QS58"/>
<keyword evidence="1" id="KW-0472">Membrane</keyword>
<gene>
    <name evidence="2" type="ORF">SAMN05518846_103149</name>
</gene>
<name>A0A1I3QS58_9BACL</name>
<protein>
    <submittedName>
        <fullName evidence="2">Uncharacterized protein</fullName>
    </submittedName>
</protein>
<dbReference type="STRING" id="1884381.SAMN05518846_103149"/>
<keyword evidence="1" id="KW-0812">Transmembrane</keyword>
<reference evidence="3" key="1">
    <citation type="submission" date="2016-10" db="EMBL/GenBank/DDBJ databases">
        <authorList>
            <person name="Varghese N."/>
            <person name="Submissions S."/>
        </authorList>
    </citation>
    <scope>NUCLEOTIDE SEQUENCE [LARGE SCALE GENOMIC DNA]</scope>
    <source>
        <strain evidence="3">OK042</strain>
    </source>
</reference>
<dbReference type="EMBL" id="FORT01000003">
    <property type="protein sequence ID" value="SFJ36994.1"/>
    <property type="molecule type" value="Genomic_DNA"/>
</dbReference>
<evidence type="ECO:0000313" key="3">
    <source>
        <dbReference type="Proteomes" id="UP000198915"/>
    </source>
</evidence>
<organism evidence="2 3">
    <name type="scientific">Brevibacillus centrosporus</name>
    <dbReference type="NCBI Taxonomy" id="54910"/>
    <lineage>
        <taxon>Bacteria</taxon>
        <taxon>Bacillati</taxon>
        <taxon>Bacillota</taxon>
        <taxon>Bacilli</taxon>
        <taxon>Bacillales</taxon>
        <taxon>Paenibacillaceae</taxon>
        <taxon>Brevibacillus</taxon>
    </lineage>
</organism>
<feature type="transmembrane region" description="Helical" evidence="1">
    <location>
        <begin position="39"/>
        <end position="62"/>
    </location>
</feature>
<dbReference type="Proteomes" id="UP000198915">
    <property type="component" value="Unassembled WGS sequence"/>
</dbReference>
<evidence type="ECO:0000256" key="1">
    <source>
        <dbReference type="SAM" id="Phobius"/>
    </source>
</evidence>
<proteinExistence type="predicted"/>
<keyword evidence="1" id="KW-1133">Transmembrane helix</keyword>